<name>A0AAE0Q3S6_9TELE</name>
<protein>
    <recommendedName>
        <fullName evidence="6">Colony stimulating factor 1b (macrophage)</fullName>
    </recommendedName>
</protein>
<evidence type="ECO:0000256" key="1">
    <source>
        <dbReference type="SAM" id="MobiDB-lite"/>
    </source>
</evidence>
<feature type="transmembrane region" description="Helical" evidence="2">
    <location>
        <begin position="219"/>
        <end position="246"/>
    </location>
</feature>
<keyword evidence="2" id="KW-0472">Membrane</keyword>
<dbReference type="GO" id="GO:0016020">
    <property type="term" value="C:membrane"/>
    <property type="evidence" value="ECO:0007669"/>
    <property type="project" value="InterPro"/>
</dbReference>
<dbReference type="PANTHER" id="PTHR10058">
    <property type="entry name" value="MACROPHAGE COLONY STIMULATING FACTOR"/>
    <property type="match status" value="1"/>
</dbReference>
<sequence length="297" mass="34093">MNTHTTVHKAKIRHLCSCLVLCLHLASGAVPCQHSVTEEHLQTLRKLIMNQVQNGCSISFKFTERQHLSDICYIKAAFPHILDLLNAHFTYAEGSDNYNYTSSLKELIYNIYSQQCLPPINEEIEENPLKFARLYTSLPQEGLQKTEQVLQMYKKLMSENDKPVNWNCEDEYATNVPESTTALPTQTTDSRCTEGTEDRSDQRSRDRVKKDSVDKEYQLIQIFVCTTFLITAACILLLFIPVLFYCKQQRVRFHFLPCVVLPCHVLNIKQNQGSTKRREDCTPLKETTGNLDDATSC</sequence>
<feature type="region of interest" description="Disordered" evidence="1">
    <location>
        <begin position="177"/>
        <end position="208"/>
    </location>
</feature>
<evidence type="ECO:0008006" key="6">
    <source>
        <dbReference type="Google" id="ProtNLM"/>
    </source>
</evidence>
<dbReference type="AlphaFoldDB" id="A0AAE0Q3S6"/>
<dbReference type="PANTHER" id="PTHR10058:SF0">
    <property type="entry name" value="MACROPHAGE COLONY-STIMULATING FACTOR 1"/>
    <property type="match status" value="1"/>
</dbReference>
<dbReference type="Pfam" id="PF05337">
    <property type="entry name" value="CSF-1"/>
    <property type="match status" value="1"/>
</dbReference>
<dbReference type="SUPFAM" id="SSF47266">
    <property type="entry name" value="4-helical cytokines"/>
    <property type="match status" value="1"/>
</dbReference>
<evidence type="ECO:0000313" key="5">
    <source>
        <dbReference type="Proteomes" id="UP001274896"/>
    </source>
</evidence>
<dbReference type="GO" id="GO:0005615">
    <property type="term" value="C:extracellular space"/>
    <property type="evidence" value="ECO:0007669"/>
    <property type="project" value="TreeGrafter"/>
</dbReference>
<keyword evidence="3" id="KW-0732">Signal</keyword>
<dbReference type="Gene3D" id="1.20.1250.10">
    <property type="match status" value="1"/>
</dbReference>
<evidence type="ECO:0000313" key="4">
    <source>
        <dbReference type="EMBL" id="KAK3512870.1"/>
    </source>
</evidence>
<dbReference type="GO" id="GO:0008083">
    <property type="term" value="F:growth factor activity"/>
    <property type="evidence" value="ECO:0007669"/>
    <property type="project" value="InterPro"/>
</dbReference>
<dbReference type="InterPro" id="IPR008001">
    <property type="entry name" value="MCSF-1"/>
</dbReference>
<dbReference type="InterPro" id="IPR009079">
    <property type="entry name" value="4_helix_cytokine-like_core"/>
</dbReference>
<gene>
    <name evidence="4" type="ORF">QTP70_028937</name>
</gene>
<dbReference type="FunFam" id="1.20.1250.10:FF:000056">
    <property type="entry name" value="Colony-stimulating factor 1b (macrophage)"/>
    <property type="match status" value="1"/>
</dbReference>
<accession>A0AAE0Q3S6</accession>
<dbReference type="Proteomes" id="UP001274896">
    <property type="component" value="Unassembled WGS sequence"/>
</dbReference>
<reference evidence="4" key="1">
    <citation type="submission" date="2023-06" db="EMBL/GenBank/DDBJ databases">
        <title>Male Hemibagrus guttatus genome.</title>
        <authorList>
            <person name="Bian C."/>
        </authorList>
    </citation>
    <scope>NUCLEOTIDE SEQUENCE</scope>
    <source>
        <strain evidence="4">Male_cb2023</strain>
        <tissue evidence="4">Muscle</tissue>
    </source>
</reference>
<feature type="chain" id="PRO_5042211298" description="Colony stimulating factor 1b (macrophage)" evidence="3">
    <location>
        <begin position="29"/>
        <end position="297"/>
    </location>
</feature>
<feature type="signal peptide" evidence="3">
    <location>
        <begin position="1"/>
        <end position="28"/>
    </location>
</feature>
<comment type="caution">
    <text evidence="4">The sequence shown here is derived from an EMBL/GenBank/DDBJ whole genome shotgun (WGS) entry which is preliminary data.</text>
</comment>
<keyword evidence="2" id="KW-0812">Transmembrane</keyword>
<organism evidence="4 5">
    <name type="scientific">Hemibagrus guttatus</name>
    <dbReference type="NCBI Taxonomy" id="175788"/>
    <lineage>
        <taxon>Eukaryota</taxon>
        <taxon>Metazoa</taxon>
        <taxon>Chordata</taxon>
        <taxon>Craniata</taxon>
        <taxon>Vertebrata</taxon>
        <taxon>Euteleostomi</taxon>
        <taxon>Actinopterygii</taxon>
        <taxon>Neopterygii</taxon>
        <taxon>Teleostei</taxon>
        <taxon>Ostariophysi</taxon>
        <taxon>Siluriformes</taxon>
        <taxon>Bagridae</taxon>
        <taxon>Hemibagrus</taxon>
    </lineage>
</organism>
<feature type="compositionally biased region" description="Polar residues" evidence="1">
    <location>
        <begin position="177"/>
        <end position="190"/>
    </location>
</feature>
<dbReference type="EMBL" id="JAUCMX010000023">
    <property type="protein sequence ID" value="KAK3512870.1"/>
    <property type="molecule type" value="Genomic_DNA"/>
</dbReference>
<evidence type="ECO:0000256" key="2">
    <source>
        <dbReference type="SAM" id="Phobius"/>
    </source>
</evidence>
<keyword evidence="5" id="KW-1185">Reference proteome</keyword>
<proteinExistence type="predicted"/>
<feature type="compositionally biased region" description="Basic and acidic residues" evidence="1">
    <location>
        <begin position="191"/>
        <end position="208"/>
    </location>
</feature>
<keyword evidence="2" id="KW-1133">Transmembrane helix</keyword>
<evidence type="ECO:0000256" key="3">
    <source>
        <dbReference type="SAM" id="SignalP"/>
    </source>
</evidence>
<dbReference type="GO" id="GO:0005125">
    <property type="term" value="F:cytokine activity"/>
    <property type="evidence" value="ECO:0007669"/>
    <property type="project" value="InterPro"/>
</dbReference>